<keyword evidence="3" id="KW-1185">Reference proteome</keyword>
<gene>
    <name evidence="2" type="ORF">Pmgp_02095</name>
</gene>
<evidence type="ECO:0000313" key="2">
    <source>
        <dbReference type="EMBL" id="TEB10780.1"/>
    </source>
</evidence>
<accession>A0A4Y7RPW4</accession>
<evidence type="ECO:0008006" key="4">
    <source>
        <dbReference type="Google" id="ProtNLM"/>
    </source>
</evidence>
<evidence type="ECO:0000256" key="1">
    <source>
        <dbReference type="SAM" id="MobiDB-lite"/>
    </source>
</evidence>
<protein>
    <recommendedName>
        <fullName evidence="4">ATP-binding protein</fullName>
    </recommendedName>
</protein>
<reference evidence="2 3" key="1">
    <citation type="journal article" date="2018" name="Environ. Microbiol.">
        <title>Novel energy conservation strategies and behaviour of Pelotomaculum schinkii driving syntrophic propionate catabolism.</title>
        <authorList>
            <person name="Hidalgo-Ahumada C.A.P."/>
            <person name="Nobu M.K."/>
            <person name="Narihiro T."/>
            <person name="Tamaki H."/>
            <person name="Liu W.T."/>
            <person name="Kamagata Y."/>
            <person name="Stams A.J.M."/>
            <person name="Imachi H."/>
            <person name="Sousa D.Z."/>
        </authorList>
    </citation>
    <scope>NUCLEOTIDE SEQUENCE [LARGE SCALE GENOMIC DNA]</scope>
    <source>
        <strain evidence="2 3">MGP</strain>
    </source>
</reference>
<dbReference type="RefSeq" id="WP_134213937.1">
    <property type="nucleotide sequence ID" value="NZ_QFFZ01000021.1"/>
</dbReference>
<feature type="compositionally biased region" description="Basic and acidic residues" evidence="1">
    <location>
        <begin position="402"/>
        <end position="414"/>
    </location>
</feature>
<dbReference type="EMBL" id="QFFZ01000021">
    <property type="protein sequence ID" value="TEB10780.1"/>
    <property type="molecule type" value="Genomic_DNA"/>
</dbReference>
<dbReference type="InterPro" id="IPR021228">
    <property type="entry name" value="BrxD"/>
</dbReference>
<sequence>MENFAARQVIEYLRSGVSSRNLSAIFSYGREAACERVGRELERVRSDGGAFSLVVKGNFGNGKTHFLNIIAHKAQELNFAVSFVPLSKETPFDKLDRLYRRAAAGLYLPGCSQPGFVPLLEALQPGSDQANEMLNYAARNLHPKLEAVLKNYLDGSGDAYNQHILAGDLAGDFVPTTQLKSIHRLNFGKGLSLPPFKVKENTFDYFRFLSRLIRAAGYAGWVILFDEFEQLMYLGITARASAYLNAARFMSPSFGLTATYTVFAASSNLWSELIWKQKNSDYDIVPQKLAAKERQYDIPTVREVFGSFLKENLFLDTLSTFDIRRMLQAVRDQHALAYGWQAPDDISRAKAGLPADRPLRTVIRAVVEYLDLQYLYGGRPEIAAAMPEEILPGDLPEDEREEQEKIQDHEHECL</sequence>
<dbReference type="SUPFAM" id="SSF52540">
    <property type="entry name" value="P-loop containing nucleoside triphosphate hydrolases"/>
    <property type="match status" value="1"/>
</dbReference>
<name>A0A4Y7RPW4_9FIRM</name>
<proteinExistence type="predicted"/>
<dbReference type="InterPro" id="IPR027417">
    <property type="entry name" value="P-loop_NTPase"/>
</dbReference>
<comment type="caution">
    <text evidence="2">The sequence shown here is derived from an EMBL/GenBank/DDBJ whole genome shotgun (WGS) entry which is preliminary data.</text>
</comment>
<dbReference type="Pfam" id="PF10923">
    <property type="entry name" value="BrxC_BrxD"/>
    <property type="match status" value="2"/>
</dbReference>
<feature type="region of interest" description="Disordered" evidence="1">
    <location>
        <begin position="393"/>
        <end position="414"/>
    </location>
</feature>
<dbReference type="OrthoDB" id="9772976at2"/>
<evidence type="ECO:0000313" key="3">
    <source>
        <dbReference type="Proteomes" id="UP000297597"/>
    </source>
</evidence>
<organism evidence="2 3">
    <name type="scientific">Pelotomaculum propionicicum</name>
    <dbReference type="NCBI Taxonomy" id="258475"/>
    <lineage>
        <taxon>Bacteria</taxon>
        <taxon>Bacillati</taxon>
        <taxon>Bacillota</taxon>
        <taxon>Clostridia</taxon>
        <taxon>Eubacteriales</taxon>
        <taxon>Desulfotomaculaceae</taxon>
        <taxon>Pelotomaculum</taxon>
    </lineage>
</organism>
<dbReference type="AlphaFoldDB" id="A0A4Y7RPW4"/>
<dbReference type="Proteomes" id="UP000297597">
    <property type="component" value="Unassembled WGS sequence"/>
</dbReference>